<dbReference type="AlphaFoldDB" id="A0A1V9Y328"/>
<feature type="region of interest" description="Disordered" evidence="1">
    <location>
        <begin position="1"/>
        <end position="206"/>
    </location>
</feature>
<name>A0A1V9Y328_9ACAR</name>
<sequence length="206" mass="22650">MSGAYRRGGPRGSSGSGAGLGQRTKSHSQFSHPETIEEGSPPQLGRYNEDFNSNLDDEEGITFIARTASQREPQKDRKVLTEAEAVLPWKRGDEDTSESGGGVQGSSASRPMHEVPSWFENKDYTRYRSPTATLINRLDMSRSTSGSSNSKKPAVFDIFQKLDQPQPSSSPSRNTDNIATVIQVEPANNQAAQSTHDREHEDNVRL</sequence>
<reference evidence="2 3" key="1">
    <citation type="journal article" date="2017" name="Gigascience">
        <title>Draft genome of the honey bee ectoparasitic mite, Tropilaelaps mercedesae, is shaped by the parasitic life history.</title>
        <authorList>
            <person name="Dong X."/>
            <person name="Armstrong S.D."/>
            <person name="Xia D."/>
            <person name="Makepeace B.L."/>
            <person name="Darby A.C."/>
            <person name="Kadowaki T."/>
        </authorList>
    </citation>
    <scope>NUCLEOTIDE SEQUENCE [LARGE SCALE GENOMIC DNA]</scope>
    <source>
        <strain evidence="2">Wuxi-XJTLU</strain>
    </source>
</reference>
<feature type="compositionally biased region" description="Gly residues" evidence="1">
    <location>
        <begin position="10"/>
        <end position="20"/>
    </location>
</feature>
<feature type="compositionally biased region" description="Basic and acidic residues" evidence="1">
    <location>
        <begin position="195"/>
        <end position="206"/>
    </location>
</feature>
<dbReference type="Proteomes" id="UP000192247">
    <property type="component" value="Unassembled WGS sequence"/>
</dbReference>
<evidence type="ECO:0000256" key="1">
    <source>
        <dbReference type="SAM" id="MobiDB-lite"/>
    </source>
</evidence>
<feature type="compositionally biased region" description="Polar residues" evidence="1">
    <location>
        <begin position="163"/>
        <end position="194"/>
    </location>
</feature>
<keyword evidence="3" id="KW-1185">Reference proteome</keyword>
<feature type="compositionally biased region" description="Low complexity" evidence="1">
    <location>
        <begin position="141"/>
        <end position="150"/>
    </location>
</feature>
<comment type="caution">
    <text evidence="2">The sequence shown here is derived from an EMBL/GenBank/DDBJ whole genome shotgun (WGS) entry which is preliminary data.</text>
</comment>
<gene>
    <name evidence="2" type="ORF">BIW11_05277</name>
</gene>
<protein>
    <submittedName>
        <fullName evidence="2">Sodium/hydrogen exchanger 3-like</fullName>
    </submittedName>
</protein>
<organism evidence="2 3">
    <name type="scientific">Tropilaelaps mercedesae</name>
    <dbReference type="NCBI Taxonomy" id="418985"/>
    <lineage>
        <taxon>Eukaryota</taxon>
        <taxon>Metazoa</taxon>
        <taxon>Ecdysozoa</taxon>
        <taxon>Arthropoda</taxon>
        <taxon>Chelicerata</taxon>
        <taxon>Arachnida</taxon>
        <taxon>Acari</taxon>
        <taxon>Parasitiformes</taxon>
        <taxon>Mesostigmata</taxon>
        <taxon>Gamasina</taxon>
        <taxon>Dermanyssoidea</taxon>
        <taxon>Laelapidae</taxon>
        <taxon>Tropilaelaps</taxon>
    </lineage>
</organism>
<evidence type="ECO:0000313" key="3">
    <source>
        <dbReference type="Proteomes" id="UP000192247"/>
    </source>
</evidence>
<dbReference type="EMBL" id="MNPL01000322">
    <property type="protein sequence ID" value="OQR80120.1"/>
    <property type="molecule type" value="Genomic_DNA"/>
</dbReference>
<dbReference type="InParanoid" id="A0A1V9Y328"/>
<evidence type="ECO:0000313" key="2">
    <source>
        <dbReference type="EMBL" id="OQR80120.1"/>
    </source>
</evidence>
<feature type="compositionally biased region" description="Basic and acidic residues" evidence="1">
    <location>
        <begin position="72"/>
        <end position="81"/>
    </location>
</feature>
<accession>A0A1V9Y328</accession>
<proteinExistence type="predicted"/>